<dbReference type="InterPro" id="IPR039373">
    <property type="entry name" value="Peptidase_M28B"/>
</dbReference>
<proteinExistence type="predicted"/>
<dbReference type="PANTHER" id="PTHR10404:SF46">
    <property type="entry name" value="VACUOLAR PROTEIN SORTING-ASSOCIATED PROTEIN 70"/>
    <property type="match status" value="1"/>
</dbReference>
<organism evidence="2 3">
    <name type="scientific">Phytophthora sojae (strain P6497)</name>
    <name type="common">Soybean stem and root rot agent</name>
    <name type="synonym">Phytophthora megasperma f. sp. glycines</name>
    <dbReference type="NCBI Taxonomy" id="1094619"/>
    <lineage>
        <taxon>Eukaryota</taxon>
        <taxon>Sar</taxon>
        <taxon>Stramenopiles</taxon>
        <taxon>Oomycota</taxon>
        <taxon>Peronosporomycetes</taxon>
        <taxon>Peronosporales</taxon>
        <taxon>Peronosporaceae</taxon>
        <taxon>Phytophthora</taxon>
    </lineage>
</organism>
<accession>G4YID8</accession>
<feature type="domain" description="Peptidase M28" evidence="1">
    <location>
        <begin position="37"/>
        <end position="67"/>
    </location>
</feature>
<dbReference type="KEGG" id="psoj:PHYSODRAFT_383876"/>
<dbReference type="RefSeq" id="XP_009515016.1">
    <property type="nucleotide sequence ID" value="XM_009516721.1"/>
</dbReference>
<gene>
    <name evidence="2" type="ORF">PHYSODRAFT_383876</name>
</gene>
<dbReference type="MEROPS" id="M28.010"/>
<dbReference type="GeneID" id="20650845"/>
<sequence>PDQQVLIGNQRNAWACGVVDPRSLCFHAGERTQYGELLKQGWKPRRSIMLGSWDDEEFGLLGSTKFAE</sequence>
<feature type="non-terminal residue" evidence="2">
    <location>
        <position position="68"/>
    </location>
</feature>
<dbReference type="InParanoid" id="G4YID8"/>
<keyword evidence="3" id="KW-1185">Reference proteome</keyword>
<dbReference type="SUPFAM" id="SSF53187">
    <property type="entry name" value="Zn-dependent exopeptidases"/>
    <property type="match status" value="1"/>
</dbReference>
<dbReference type="PANTHER" id="PTHR10404">
    <property type="entry name" value="N-ACETYLATED-ALPHA-LINKED ACIDIC DIPEPTIDASE"/>
    <property type="match status" value="1"/>
</dbReference>
<dbReference type="Gene3D" id="3.40.630.10">
    <property type="entry name" value="Zn peptidases"/>
    <property type="match status" value="1"/>
</dbReference>
<dbReference type="GO" id="GO:0004180">
    <property type="term" value="F:carboxypeptidase activity"/>
    <property type="evidence" value="ECO:0007669"/>
    <property type="project" value="TreeGrafter"/>
</dbReference>
<dbReference type="Pfam" id="PF04389">
    <property type="entry name" value="Peptidase_M28"/>
    <property type="match status" value="1"/>
</dbReference>
<dbReference type="EMBL" id="JH159151">
    <property type="protein sequence ID" value="EGZ27741.1"/>
    <property type="molecule type" value="Genomic_DNA"/>
</dbReference>
<evidence type="ECO:0000313" key="2">
    <source>
        <dbReference type="EMBL" id="EGZ27741.1"/>
    </source>
</evidence>
<dbReference type="InterPro" id="IPR007484">
    <property type="entry name" value="Peptidase_M28"/>
</dbReference>
<evidence type="ECO:0000259" key="1">
    <source>
        <dbReference type="Pfam" id="PF04389"/>
    </source>
</evidence>
<protein>
    <recommendedName>
        <fullName evidence="1">Peptidase M28 domain-containing protein</fullName>
    </recommendedName>
</protein>
<dbReference type="STRING" id="1094619.G4YID8"/>
<dbReference type="SMR" id="G4YID8"/>
<dbReference type="AlphaFoldDB" id="G4YID8"/>
<evidence type="ECO:0000313" key="3">
    <source>
        <dbReference type="Proteomes" id="UP000002640"/>
    </source>
</evidence>
<dbReference type="Proteomes" id="UP000002640">
    <property type="component" value="Unassembled WGS sequence"/>
</dbReference>
<reference evidence="2 3" key="1">
    <citation type="journal article" date="2006" name="Science">
        <title>Phytophthora genome sequences uncover evolutionary origins and mechanisms of pathogenesis.</title>
        <authorList>
            <person name="Tyler B.M."/>
            <person name="Tripathy S."/>
            <person name="Zhang X."/>
            <person name="Dehal P."/>
            <person name="Jiang R.H."/>
            <person name="Aerts A."/>
            <person name="Arredondo F.D."/>
            <person name="Baxter L."/>
            <person name="Bensasson D."/>
            <person name="Beynon J.L."/>
            <person name="Chapman J."/>
            <person name="Damasceno C.M."/>
            <person name="Dorrance A.E."/>
            <person name="Dou D."/>
            <person name="Dickerman A.W."/>
            <person name="Dubchak I.L."/>
            <person name="Garbelotto M."/>
            <person name="Gijzen M."/>
            <person name="Gordon S.G."/>
            <person name="Govers F."/>
            <person name="Grunwald N.J."/>
            <person name="Huang W."/>
            <person name="Ivors K.L."/>
            <person name="Jones R.W."/>
            <person name="Kamoun S."/>
            <person name="Krampis K."/>
            <person name="Lamour K.H."/>
            <person name="Lee M.K."/>
            <person name="McDonald W.H."/>
            <person name="Medina M."/>
            <person name="Meijer H.J."/>
            <person name="Nordberg E.K."/>
            <person name="Maclean D.J."/>
            <person name="Ospina-Giraldo M.D."/>
            <person name="Morris P.F."/>
            <person name="Phuntumart V."/>
            <person name="Putnam N.H."/>
            <person name="Rash S."/>
            <person name="Rose J.K."/>
            <person name="Sakihama Y."/>
            <person name="Salamov A.A."/>
            <person name="Savidor A."/>
            <person name="Scheuring C.F."/>
            <person name="Smith B.M."/>
            <person name="Sobral B.W."/>
            <person name="Terry A."/>
            <person name="Torto-Alalibo T.A."/>
            <person name="Win J."/>
            <person name="Xu Z."/>
            <person name="Zhang H."/>
            <person name="Grigoriev I.V."/>
            <person name="Rokhsar D.S."/>
            <person name="Boore J.L."/>
        </authorList>
    </citation>
    <scope>NUCLEOTIDE SEQUENCE [LARGE SCALE GENOMIC DNA]</scope>
    <source>
        <strain evidence="2 3">P6497</strain>
    </source>
</reference>
<name>G4YID8_PHYSP</name>
<feature type="non-terminal residue" evidence="2">
    <location>
        <position position="1"/>
    </location>
</feature>